<dbReference type="RefSeq" id="WP_144074289.1">
    <property type="nucleotide sequence ID" value="NZ_CP076128.1"/>
</dbReference>
<dbReference type="EMBL" id="CP076128">
    <property type="protein sequence ID" value="QWG06886.1"/>
    <property type="molecule type" value="Genomic_DNA"/>
</dbReference>
<keyword evidence="3" id="KW-1185">Reference proteome</keyword>
<organism evidence="2 3">
    <name type="scientific">Flammeovirga kamogawensis</name>
    <dbReference type="NCBI Taxonomy" id="373891"/>
    <lineage>
        <taxon>Bacteria</taxon>
        <taxon>Pseudomonadati</taxon>
        <taxon>Bacteroidota</taxon>
        <taxon>Cytophagia</taxon>
        <taxon>Cytophagales</taxon>
        <taxon>Flammeovirgaceae</taxon>
        <taxon>Flammeovirga</taxon>
    </lineage>
</organism>
<gene>
    <name evidence="2" type="ORF">KM029_16485</name>
</gene>
<dbReference type="Proteomes" id="UP000682802">
    <property type="component" value="Chromosome 1"/>
</dbReference>
<proteinExistence type="predicted"/>
<dbReference type="SUPFAM" id="SSF52266">
    <property type="entry name" value="SGNH hydrolase"/>
    <property type="match status" value="1"/>
</dbReference>
<feature type="domain" description="SGNH hydrolase-type esterase" evidence="1">
    <location>
        <begin position="43"/>
        <end position="193"/>
    </location>
</feature>
<dbReference type="InterPro" id="IPR013830">
    <property type="entry name" value="SGNH_hydro"/>
</dbReference>
<dbReference type="InterPro" id="IPR036514">
    <property type="entry name" value="SGNH_hydro_sf"/>
</dbReference>
<evidence type="ECO:0000259" key="1">
    <source>
        <dbReference type="Pfam" id="PF13472"/>
    </source>
</evidence>
<sequence>MTSEEIQFYKEEGLPELLENIRKQPTIEHPIIFYGSSSFRLWTTVREDVGNNTILNMGFGGSTLEACALYFHVLFEEITAPTQIVIYAGDNDLGGGQKAEDILFYFESLYRQIRYKYGEDLPISYMSIKPSPSKDDIQAEIEKSNTLVEKAIQNLTNISYIDIYTPMLNSKGKSRPDLFEEDMLHMLPEGYKIWKEVLKDKI</sequence>
<protein>
    <submittedName>
        <fullName evidence="2">GDSL family lipase</fullName>
    </submittedName>
</protein>
<dbReference type="Pfam" id="PF13472">
    <property type="entry name" value="Lipase_GDSL_2"/>
    <property type="match status" value="1"/>
</dbReference>
<evidence type="ECO:0000313" key="3">
    <source>
        <dbReference type="Proteomes" id="UP000682802"/>
    </source>
</evidence>
<dbReference type="Gene3D" id="3.40.50.1110">
    <property type="entry name" value="SGNH hydrolase"/>
    <property type="match status" value="1"/>
</dbReference>
<reference evidence="2 3" key="1">
    <citation type="submission" date="2021-05" db="EMBL/GenBank/DDBJ databases">
        <title>Comparative genomic studies on the polysaccharide-degrading batcterial strains of the Flammeovirga genus.</title>
        <authorList>
            <person name="Zewei F."/>
            <person name="Zheng Z."/>
            <person name="Yu L."/>
            <person name="Ruyue G."/>
            <person name="Yanhong M."/>
            <person name="Yuanyuan C."/>
            <person name="Jingyan G."/>
            <person name="Wenjun H."/>
        </authorList>
    </citation>
    <scope>NUCLEOTIDE SEQUENCE [LARGE SCALE GENOMIC DNA]</scope>
    <source>
        <strain evidence="2 3">YS10</strain>
    </source>
</reference>
<name>A0ABX8GTK0_9BACT</name>
<evidence type="ECO:0000313" key="2">
    <source>
        <dbReference type="EMBL" id="QWG06886.1"/>
    </source>
</evidence>
<accession>A0ABX8GTK0</accession>